<dbReference type="EMBL" id="CP031163">
    <property type="protein sequence ID" value="AXH01136.1"/>
    <property type="molecule type" value="Genomic_DNA"/>
</dbReference>
<dbReference type="Proteomes" id="UP000253744">
    <property type="component" value="Plasmid pDrdI"/>
</dbReference>
<dbReference type="KEGG" id="dwu:DVJ83_15540"/>
<accession>A0A345IN63</accession>
<dbReference type="RefSeq" id="WP_114673766.1">
    <property type="nucleotide sequence ID" value="NZ_CP031163.1"/>
</dbReference>
<evidence type="ECO:0000313" key="2">
    <source>
        <dbReference type="Proteomes" id="UP000253744"/>
    </source>
</evidence>
<reference evidence="1 2" key="1">
    <citation type="submission" date="2018-07" db="EMBL/GenBank/DDBJ databases">
        <title>Complete Genome and Methylome Analysis of Deinococcus wulumuqiensis NEB 479.</title>
        <authorList>
            <person name="Fomenkov A."/>
            <person name="Luyten Y."/>
            <person name="Vincze T."/>
            <person name="Anton B.P."/>
            <person name="Clark T."/>
            <person name="Roberts R.J."/>
            <person name="Morgan R.D."/>
        </authorList>
    </citation>
    <scope>NUCLEOTIDE SEQUENCE [LARGE SCALE GENOMIC DNA]</scope>
    <source>
        <strain evidence="1 2">NEB 479</strain>
        <plasmid evidence="2">Plasmid pdrdi</plasmid>
    </source>
</reference>
<organism evidence="1 2">
    <name type="scientific">Deinococcus wulumuqiensis</name>
    <dbReference type="NCBI Taxonomy" id="980427"/>
    <lineage>
        <taxon>Bacteria</taxon>
        <taxon>Thermotogati</taxon>
        <taxon>Deinococcota</taxon>
        <taxon>Deinococci</taxon>
        <taxon>Deinococcales</taxon>
        <taxon>Deinococcaceae</taxon>
        <taxon>Deinococcus</taxon>
    </lineage>
</organism>
<gene>
    <name evidence="1" type="ORF">DVJ83_15540</name>
</gene>
<evidence type="ECO:0000313" key="1">
    <source>
        <dbReference type="EMBL" id="AXH01136.1"/>
    </source>
</evidence>
<dbReference type="AlphaFoldDB" id="A0A345IN63"/>
<proteinExistence type="predicted"/>
<name>A0A345IN63_9DEIO</name>
<sequence length="68" mass="7611">MARKRRVSEIVEAVRECERLNDEGSSWGYKLFAGLEAELTPGERRRANRVLERLGLSTFQGEASALGS</sequence>
<protein>
    <submittedName>
        <fullName evidence="1">Uncharacterized protein</fullName>
    </submittedName>
</protein>
<keyword evidence="1" id="KW-0614">Plasmid</keyword>
<geneLocation type="plasmid" evidence="2">
    <name>pdrdi</name>
</geneLocation>